<comment type="caution">
    <text evidence="1">The sequence shown here is derived from an EMBL/GenBank/DDBJ whole genome shotgun (WGS) entry which is preliminary data.</text>
</comment>
<sequence length="357" mass="39769">MKTLLDLGFTADERSLLLRGIHEGKYNLLLGAGASYGCVGGDGAELKDGATLSGQINDDFDLGLNPDEAKKLPLTYEEAIGAHKSTFRSWLRKRFTGCQPSWQSQIFQIHWERIWTFNIDDVLENAYDAGRDSNLVGEFLPFDWQDKVTPLESTPAAIQAIYLHGRASQLGNPSKHLIFSIPEYAAATRSFPGWHASFQTTYLEKPFIVCGASLVEEVDLAEAIRSKNQSSANGFPSILVSFSLDEGQKKRVRRYNLIPVVSPLNEFFTILTSEMVEYRKTADAVAARLKTGTYERFLAEFRRLEGVNTSSLVIKGTDFYGGDEPTWLDILNDRDVLFGSTGKAARMLDHSSARYAV</sequence>
<reference evidence="1 2" key="1">
    <citation type="submission" date="2018-09" db="EMBL/GenBank/DDBJ databases">
        <authorList>
            <person name="Zhu H."/>
        </authorList>
    </citation>
    <scope>NUCLEOTIDE SEQUENCE [LARGE SCALE GENOMIC DNA]</scope>
    <source>
        <strain evidence="1 2">K1S02-61</strain>
    </source>
</reference>
<dbReference type="Proteomes" id="UP000284006">
    <property type="component" value="Unassembled WGS sequence"/>
</dbReference>
<dbReference type="OrthoDB" id="4217949at2"/>
<dbReference type="Pfam" id="PF13289">
    <property type="entry name" value="SIR2_2"/>
    <property type="match status" value="1"/>
</dbReference>
<evidence type="ECO:0000313" key="1">
    <source>
        <dbReference type="EMBL" id="RJG21412.1"/>
    </source>
</evidence>
<evidence type="ECO:0000313" key="2">
    <source>
        <dbReference type="Proteomes" id="UP000284006"/>
    </source>
</evidence>
<keyword evidence="2" id="KW-1185">Reference proteome</keyword>
<accession>A0A418Y548</accession>
<feature type="non-terminal residue" evidence="1">
    <location>
        <position position="357"/>
    </location>
</feature>
<evidence type="ECO:0008006" key="3">
    <source>
        <dbReference type="Google" id="ProtNLM"/>
    </source>
</evidence>
<dbReference type="RefSeq" id="WP_147373823.1">
    <property type="nucleotide sequence ID" value="NZ_QYUP01000070.1"/>
</dbReference>
<gene>
    <name evidence="1" type="ORF">D3872_06755</name>
</gene>
<dbReference type="AlphaFoldDB" id="A0A418Y548"/>
<organism evidence="1 2">
    <name type="scientific">Massilia cavernae</name>
    <dbReference type="NCBI Taxonomy" id="2320864"/>
    <lineage>
        <taxon>Bacteria</taxon>
        <taxon>Pseudomonadati</taxon>
        <taxon>Pseudomonadota</taxon>
        <taxon>Betaproteobacteria</taxon>
        <taxon>Burkholderiales</taxon>
        <taxon>Oxalobacteraceae</taxon>
        <taxon>Telluria group</taxon>
        <taxon>Massilia</taxon>
    </lineage>
</organism>
<dbReference type="EMBL" id="QYUP01000070">
    <property type="protein sequence ID" value="RJG21412.1"/>
    <property type="molecule type" value="Genomic_DNA"/>
</dbReference>
<protein>
    <recommendedName>
        <fullName evidence="3">SIR2-like domain-containing protein</fullName>
    </recommendedName>
</protein>
<proteinExistence type="predicted"/>
<name>A0A418Y548_9BURK</name>